<dbReference type="InterPro" id="IPR027372">
    <property type="entry name" value="Phytase-like_dom"/>
</dbReference>
<evidence type="ECO:0000259" key="1">
    <source>
        <dbReference type="Pfam" id="PF13449"/>
    </source>
</evidence>
<name>A0A937AC19_9BACT</name>
<proteinExistence type="predicted"/>
<comment type="caution">
    <text evidence="2">The sequence shown here is derived from an EMBL/GenBank/DDBJ whole genome shotgun (WGS) entry which is preliminary data.</text>
</comment>
<organism evidence="2 3">
    <name type="scientific">Marivirga atlantica</name>
    <dbReference type="NCBI Taxonomy" id="1548457"/>
    <lineage>
        <taxon>Bacteria</taxon>
        <taxon>Pseudomonadati</taxon>
        <taxon>Bacteroidota</taxon>
        <taxon>Cytophagia</taxon>
        <taxon>Cytophagales</taxon>
        <taxon>Marivirgaceae</taxon>
        <taxon>Marivirga</taxon>
    </lineage>
</organism>
<accession>A0A937AC19</accession>
<sequence>MYSRIFLLIVVGSFLLGCNPKIDKSSEVKFIDKYVIGDSSIVDNTILGGLSSIDYDGNAFWYFISDDRSEYNDARYYRARIDYTDKGIDTVIIGKTVFLKNDSGFNYREHSLDPEAIRFHQNRKTLIYTSEGGRQENNKAPFIREMDTLGNLIKSYKVPTVFNYYETKGLRKNGGFESLTFENDTIIWFANELPLKEDGDVPKYAESKRPIRLTRFDIKNEEVLAEYAYPIEPVQAITKPANEFNINSVTELISLSETELLVLERSYITGVGNFVNVFKVNVSNATNVMDEPALTQATFTAVDKELFIDLNQYGERVDNIEGMAFGRDFDSETKSLLFVSDNNFSSQQETQIWLFGIPADRL</sequence>
<reference evidence="2" key="1">
    <citation type="submission" date="2021-01" db="EMBL/GenBank/DDBJ databases">
        <title>Marivirga sp. nov., isolated from intertidal surface sediments.</title>
        <authorList>
            <person name="Zhang M."/>
        </authorList>
    </citation>
    <scope>NUCLEOTIDE SEQUENCE</scope>
    <source>
        <strain evidence="2">SM1354</strain>
    </source>
</reference>
<dbReference type="EMBL" id="JAERQG010000003">
    <property type="protein sequence ID" value="MBL0766181.1"/>
    <property type="molecule type" value="Genomic_DNA"/>
</dbReference>
<dbReference type="PROSITE" id="PS51257">
    <property type="entry name" value="PROKAR_LIPOPROTEIN"/>
    <property type="match status" value="1"/>
</dbReference>
<evidence type="ECO:0000313" key="3">
    <source>
        <dbReference type="Proteomes" id="UP000642920"/>
    </source>
</evidence>
<keyword evidence="3" id="KW-1185">Reference proteome</keyword>
<dbReference type="Proteomes" id="UP000642920">
    <property type="component" value="Unassembled WGS sequence"/>
</dbReference>
<dbReference type="Pfam" id="PF13449">
    <property type="entry name" value="Phytase-like"/>
    <property type="match status" value="1"/>
</dbReference>
<dbReference type="AlphaFoldDB" id="A0A937AC19"/>
<dbReference type="PANTHER" id="PTHR37957">
    <property type="entry name" value="BLR7070 PROTEIN"/>
    <property type="match status" value="1"/>
</dbReference>
<evidence type="ECO:0000313" key="2">
    <source>
        <dbReference type="EMBL" id="MBL0766181.1"/>
    </source>
</evidence>
<dbReference type="RefSeq" id="WP_201922198.1">
    <property type="nucleotide sequence ID" value="NZ_JAERQG010000003.1"/>
</dbReference>
<gene>
    <name evidence="2" type="ORF">JKP34_13015</name>
</gene>
<feature type="domain" description="Phytase-like" evidence="1">
    <location>
        <begin position="47"/>
        <end position="344"/>
    </location>
</feature>
<protein>
    <submittedName>
        <fullName evidence="2">Esterase-like activity of phytase family protein</fullName>
    </submittedName>
</protein>
<dbReference type="PANTHER" id="PTHR37957:SF1">
    <property type="entry name" value="PHYTASE-LIKE DOMAIN-CONTAINING PROTEIN"/>
    <property type="match status" value="1"/>
</dbReference>